<organism evidence="1 4">
    <name type="scientific">Chryseobacterium culicis</name>
    <dbReference type="NCBI Taxonomy" id="680127"/>
    <lineage>
        <taxon>Bacteria</taxon>
        <taxon>Pseudomonadati</taxon>
        <taxon>Bacteroidota</taxon>
        <taxon>Flavobacteriia</taxon>
        <taxon>Flavobacteriales</taxon>
        <taxon>Weeksellaceae</taxon>
        <taxon>Chryseobacterium group</taxon>
        <taxon>Chryseobacterium</taxon>
    </lineage>
</organism>
<evidence type="ECO:0000313" key="2">
    <source>
        <dbReference type="EMBL" id="PRB87277.1"/>
    </source>
</evidence>
<dbReference type="EMBL" id="PCPH01000014">
    <property type="protein sequence ID" value="PRB87277.1"/>
    <property type="molecule type" value="Genomic_DNA"/>
</dbReference>
<protein>
    <recommendedName>
        <fullName evidence="5">YD repeat-containing protein</fullName>
    </recommendedName>
</protein>
<proteinExistence type="predicted"/>
<gene>
    <name evidence="1" type="ORF">CQ022_22660</name>
    <name evidence="2" type="ORF">CQ033_22675</name>
</gene>
<dbReference type="EMBL" id="PCPP01000011">
    <property type="protein sequence ID" value="PRB79934.1"/>
    <property type="molecule type" value="Genomic_DNA"/>
</dbReference>
<evidence type="ECO:0000313" key="4">
    <source>
        <dbReference type="Proteomes" id="UP000238534"/>
    </source>
</evidence>
<sequence>AFLSALNTFRMNASLSAYQVTTYTYDPLIGVRSITPPSGLSEFYIYDTANRLKEIRQQEKESSGNTIYKTVKEFQYNYKN</sequence>
<comment type="caution">
    <text evidence="1">The sequence shown here is derived from an EMBL/GenBank/DDBJ whole genome shotgun (WGS) entry which is preliminary data.</text>
</comment>
<evidence type="ECO:0000313" key="1">
    <source>
        <dbReference type="EMBL" id="PRB79934.1"/>
    </source>
</evidence>
<feature type="non-terminal residue" evidence="1">
    <location>
        <position position="1"/>
    </location>
</feature>
<accession>A0A2S9CHF5</accession>
<dbReference type="Proteomes" id="UP000238325">
    <property type="component" value="Unassembled WGS sequence"/>
</dbReference>
<dbReference type="AlphaFoldDB" id="A0A2S9CHF5"/>
<evidence type="ECO:0000313" key="3">
    <source>
        <dbReference type="Proteomes" id="UP000238325"/>
    </source>
</evidence>
<keyword evidence="3" id="KW-1185">Reference proteome</keyword>
<dbReference type="Gene3D" id="2.180.10.10">
    <property type="entry name" value="RHS repeat-associated core"/>
    <property type="match status" value="1"/>
</dbReference>
<dbReference type="RefSeq" id="WP_228421870.1">
    <property type="nucleotide sequence ID" value="NZ_JBBGZD010000011.1"/>
</dbReference>
<reference evidence="3 4" key="1">
    <citation type="submission" date="2017-09" db="EMBL/GenBank/DDBJ databases">
        <title>Genomic, metabolic, and phenotypic characteristics of bacterial isolates from the natural microbiome of the model nematode Caenorhabditis elegans.</title>
        <authorList>
            <person name="Zimmermann J."/>
            <person name="Obeng N."/>
            <person name="Yang W."/>
            <person name="Obeng O."/>
            <person name="Kissoyan K."/>
            <person name="Pees B."/>
            <person name="Dirksen P."/>
            <person name="Hoppner M."/>
            <person name="Franke A."/>
            <person name="Rosenstiel P."/>
            <person name="Leippe M."/>
            <person name="Dierking K."/>
            <person name="Kaleta C."/>
            <person name="Schulenburg H."/>
        </authorList>
    </citation>
    <scope>NUCLEOTIDE SEQUENCE [LARGE SCALE GENOMIC DNA]</scope>
    <source>
        <strain evidence="1 4">MYb25</strain>
        <strain evidence="2 3">MYb44</strain>
    </source>
</reference>
<evidence type="ECO:0008006" key="5">
    <source>
        <dbReference type="Google" id="ProtNLM"/>
    </source>
</evidence>
<name>A0A2S9CHF5_CHRCI</name>
<dbReference type="Proteomes" id="UP000238534">
    <property type="component" value="Unassembled WGS sequence"/>
</dbReference>